<proteinExistence type="predicted"/>
<name>A0A1I0D5R2_9FIRM</name>
<sequence>MKEEEKKRWRGQTEEGNDRELMHPEIRSAGTVGEVRKQTLRKTLRISYNDVSRRMTQ</sequence>
<dbReference type="AlphaFoldDB" id="A0A1I0D5R2"/>
<accession>A0A1I0D5R2</accession>
<evidence type="ECO:0000313" key="3">
    <source>
        <dbReference type="Proteomes" id="UP000199820"/>
    </source>
</evidence>
<keyword evidence="3" id="KW-1185">Reference proteome</keyword>
<gene>
    <name evidence="2" type="ORF">SAMN04487771_101031</name>
</gene>
<evidence type="ECO:0000256" key="1">
    <source>
        <dbReference type="SAM" id="MobiDB-lite"/>
    </source>
</evidence>
<reference evidence="3" key="1">
    <citation type="submission" date="2016-10" db="EMBL/GenBank/DDBJ databases">
        <authorList>
            <person name="Varghese N."/>
            <person name="Submissions S."/>
        </authorList>
    </citation>
    <scope>NUCLEOTIDE SEQUENCE [LARGE SCALE GENOMIC DNA]</scope>
    <source>
        <strain evidence="3">KH1P1</strain>
    </source>
</reference>
<organism evidence="2 3">
    <name type="scientific">[Clostridium] aminophilum</name>
    <dbReference type="NCBI Taxonomy" id="1526"/>
    <lineage>
        <taxon>Bacteria</taxon>
        <taxon>Bacillati</taxon>
        <taxon>Bacillota</taxon>
        <taxon>Clostridia</taxon>
        <taxon>Lachnospirales</taxon>
        <taxon>Lachnospiraceae</taxon>
    </lineage>
</organism>
<feature type="region of interest" description="Disordered" evidence="1">
    <location>
        <begin position="1"/>
        <end position="26"/>
    </location>
</feature>
<dbReference type="RefSeq" id="WP_177171160.1">
    <property type="nucleotide sequence ID" value="NZ_FOIL01000010.1"/>
</dbReference>
<protein>
    <submittedName>
        <fullName evidence="2">Uncharacterized protein</fullName>
    </submittedName>
</protein>
<evidence type="ECO:0000313" key="2">
    <source>
        <dbReference type="EMBL" id="SET26950.1"/>
    </source>
</evidence>
<dbReference type="EMBL" id="FOIL01000010">
    <property type="protein sequence ID" value="SET26950.1"/>
    <property type="molecule type" value="Genomic_DNA"/>
</dbReference>
<dbReference type="Proteomes" id="UP000199820">
    <property type="component" value="Unassembled WGS sequence"/>
</dbReference>